<feature type="chain" id="PRO_5045554653" description="Lipoprotein" evidence="1">
    <location>
        <begin position="23"/>
        <end position="256"/>
    </location>
</feature>
<evidence type="ECO:0008006" key="4">
    <source>
        <dbReference type="Google" id="ProtNLM"/>
    </source>
</evidence>
<gene>
    <name evidence="2" type="ORF">GCM10017783_10600</name>
</gene>
<dbReference type="EMBL" id="BNAL01000009">
    <property type="protein sequence ID" value="GHG00345.1"/>
    <property type="molecule type" value="Genomic_DNA"/>
</dbReference>
<keyword evidence="1" id="KW-0732">Signal</keyword>
<evidence type="ECO:0000256" key="1">
    <source>
        <dbReference type="SAM" id="SignalP"/>
    </source>
</evidence>
<dbReference type="Proteomes" id="UP000632154">
    <property type="component" value="Unassembled WGS sequence"/>
</dbReference>
<accession>A0ABQ3K6P6</accession>
<dbReference type="RefSeq" id="WP_189642630.1">
    <property type="nucleotide sequence ID" value="NZ_BNAL01000009.1"/>
</dbReference>
<dbReference type="PROSITE" id="PS51257">
    <property type="entry name" value="PROKAR_LIPOPROTEIN"/>
    <property type="match status" value="1"/>
</dbReference>
<evidence type="ECO:0000313" key="2">
    <source>
        <dbReference type="EMBL" id="GHG00345.1"/>
    </source>
</evidence>
<feature type="signal peptide" evidence="1">
    <location>
        <begin position="1"/>
        <end position="22"/>
    </location>
</feature>
<protein>
    <recommendedName>
        <fullName evidence="4">Lipoprotein</fullName>
    </recommendedName>
</protein>
<proteinExistence type="predicted"/>
<evidence type="ECO:0000313" key="3">
    <source>
        <dbReference type="Proteomes" id="UP000632154"/>
    </source>
</evidence>
<organism evidence="2 3">
    <name type="scientific">Deinococcus piscis</name>
    <dbReference type="NCBI Taxonomy" id="394230"/>
    <lineage>
        <taxon>Bacteria</taxon>
        <taxon>Thermotogati</taxon>
        <taxon>Deinococcota</taxon>
        <taxon>Deinococci</taxon>
        <taxon>Deinococcales</taxon>
        <taxon>Deinococcaceae</taxon>
        <taxon>Deinococcus</taxon>
    </lineage>
</organism>
<name>A0ABQ3K6P6_9DEIO</name>
<keyword evidence="3" id="KW-1185">Reference proteome</keyword>
<reference evidence="3" key="1">
    <citation type="journal article" date="2019" name="Int. J. Syst. Evol. Microbiol.">
        <title>The Global Catalogue of Microorganisms (GCM) 10K type strain sequencing project: providing services to taxonomists for standard genome sequencing and annotation.</title>
        <authorList>
            <consortium name="The Broad Institute Genomics Platform"/>
            <consortium name="The Broad Institute Genome Sequencing Center for Infectious Disease"/>
            <person name="Wu L."/>
            <person name="Ma J."/>
        </authorList>
    </citation>
    <scope>NUCLEOTIDE SEQUENCE [LARGE SCALE GENOMIC DNA]</scope>
    <source>
        <strain evidence="3">CGMCC 1.18439</strain>
    </source>
</reference>
<sequence length="256" mass="27474">MKGRPSSALTLCLAALLGAALTACQPLLDRGDLEWGEPGEAVLKEWREGVEERGPQRWQLGPIQSVTLTYPKGTQTAVSVQVDSTGLSNIGIAEDVVGMLNNAYSGKPPASARYREEWTVGQVQREGNGINLCFYALRASLTPKGAPLAGRGVVTVDKPIPCPPTAQGGHGMSFRSLPLRLDEWNTVFFGRVGEPDGWRYAAAVYPSSQPLLHKGRAEGGMTVILEAQAGQAVEVTENGFRTPPVPTLAELRERLN</sequence>
<comment type="caution">
    <text evidence="2">The sequence shown here is derived from an EMBL/GenBank/DDBJ whole genome shotgun (WGS) entry which is preliminary data.</text>
</comment>